<dbReference type="STRING" id="645991.Sgly_2720"/>
<feature type="transmembrane region" description="Helical" evidence="6">
    <location>
        <begin position="243"/>
        <end position="263"/>
    </location>
</feature>
<feature type="transmembrane region" description="Helical" evidence="6">
    <location>
        <begin position="183"/>
        <end position="201"/>
    </location>
</feature>
<evidence type="ECO:0000313" key="7">
    <source>
        <dbReference type="EMBL" id="ADY56993.1"/>
    </source>
</evidence>
<feature type="transmembrane region" description="Helical" evidence="6">
    <location>
        <begin position="275"/>
        <end position="299"/>
    </location>
</feature>
<dbReference type="SUPFAM" id="SSF50156">
    <property type="entry name" value="PDZ domain-like"/>
    <property type="match status" value="1"/>
</dbReference>
<evidence type="ECO:0000256" key="3">
    <source>
        <dbReference type="ARBA" id="ARBA00022679"/>
    </source>
</evidence>
<dbReference type="Proteomes" id="UP000007488">
    <property type="component" value="Chromosome"/>
</dbReference>
<dbReference type="eggNOG" id="COG4585">
    <property type="taxonomic scope" value="Bacteria"/>
</dbReference>
<keyword evidence="6" id="KW-0472">Membrane</keyword>
<dbReference type="Gene3D" id="3.30.565.10">
    <property type="entry name" value="Histidine kinase-like ATPase, C-terminal domain"/>
    <property type="match status" value="1"/>
</dbReference>
<sequence length="786" mass="89756">MWKKVFSQRRIYYLASAVFILLGIVYFIAAINHSYIGLDLKNSNGQWIVDICDPYGEGYKAGIDKGDIILKVDGEDPHNYRLVQKWNTIEGATSIEAQKTDQSTENVFLSVTEKSVFGTALSESVWVILALIFWFLGFITWLRRSGSIEARTFFWLNWCIALAVIIAPASSRAIIFAKELESVFFSTIPLLLFNFVSVLLTKRKNDLNSLGHYILLTFYFIIVIVEFFQFTGLIQYFNELRKLNLINIILGVFVVSWNLAKLTKVPNDRPEKNQACILLLGITVGLFPFILFNAIPIIFDFDRILILRLGYLPIAVVPFTWYYVIVNKYLPDSRRLFRKMISLSIEGVLTSIIVPLALSGLGVISNLSFELYLASLSLTFLLMFCAIIIKSLVKIAFNHHVFVKAKNNFETKILSLNKNLTTLNHDDQVLEEMVNSFAIEGALIVIKDNNKKYIKKAKGIFQTKTEEITLLENYFQEDRMVTAETRLLPPDFPAEIYVPFLSDGFRCGIFLGHRFSRIRFEKDELPQITLIARQLAYHLKVRYLIEELSQEISRFARNVQFSEKRIQGLQTLNQSLFKNTENERKNIFSEIHDGPLQLGLDLNRRIKHLLEQGTADEQVQNELTQMQELVEDLNFDLRLICGELRPPFLNNLGLLSAVELLCEEIMQNELVVISLEAVGITKEDRFGEEVELAAYRFLQEGIMNAAKHSGVFRLTVCIEIRESTILLMVKNSGKVFEKSKIEDLILTEGYFGLAGMKERIENLGGKLLVGAKDFNGTVVQASIPII</sequence>
<dbReference type="InterPro" id="IPR036034">
    <property type="entry name" value="PDZ_sf"/>
</dbReference>
<feature type="transmembrane region" description="Helical" evidence="6">
    <location>
        <begin position="124"/>
        <end position="142"/>
    </location>
</feature>
<accession>F0SXT2</accession>
<keyword evidence="6" id="KW-1133">Transmembrane helix</keyword>
<dbReference type="InterPro" id="IPR050482">
    <property type="entry name" value="Sensor_HK_TwoCompSys"/>
</dbReference>
<evidence type="ECO:0000256" key="4">
    <source>
        <dbReference type="ARBA" id="ARBA00022777"/>
    </source>
</evidence>
<organism evidence="7 8">
    <name type="scientific">Syntrophobotulus glycolicus (strain DSM 8271 / FlGlyR)</name>
    <dbReference type="NCBI Taxonomy" id="645991"/>
    <lineage>
        <taxon>Bacteria</taxon>
        <taxon>Bacillati</taxon>
        <taxon>Bacillota</taxon>
        <taxon>Clostridia</taxon>
        <taxon>Eubacteriales</taxon>
        <taxon>Desulfitobacteriaceae</taxon>
        <taxon>Syntrophobotulus</taxon>
    </lineage>
</organism>
<dbReference type="CDD" id="cd16917">
    <property type="entry name" value="HATPase_UhpB-NarQ-NarX-like"/>
    <property type="match status" value="1"/>
</dbReference>
<feature type="transmembrane region" description="Helical" evidence="6">
    <location>
        <begin position="305"/>
        <end position="326"/>
    </location>
</feature>
<keyword evidence="8" id="KW-1185">Reference proteome</keyword>
<reference evidence="7 8" key="1">
    <citation type="journal article" date="2011" name="Stand. Genomic Sci.">
        <title>Complete genome sequence of Syntrophobotulus glycolicus type strain (FlGlyR).</title>
        <authorList>
            <person name="Han C."/>
            <person name="Mwirichia R."/>
            <person name="Chertkov O."/>
            <person name="Held B."/>
            <person name="Lapidus A."/>
            <person name="Nolan M."/>
            <person name="Lucas S."/>
            <person name="Hammon N."/>
            <person name="Deshpande S."/>
            <person name="Cheng J.F."/>
            <person name="Tapia R."/>
            <person name="Goodwin L."/>
            <person name="Pitluck S."/>
            <person name="Huntemann M."/>
            <person name="Liolios K."/>
            <person name="Ivanova N."/>
            <person name="Pagani I."/>
            <person name="Mavromatis K."/>
            <person name="Ovchinikova G."/>
            <person name="Pati A."/>
            <person name="Chen A."/>
            <person name="Palaniappan K."/>
            <person name="Land M."/>
            <person name="Hauser L."/>
            <person name="Brambilla E.M."/>
            <person name="Rohde M."/>
            <person name="Spring S."/>
            <person name="Sikorski J."/>
            <person name="Goker M."/>
            <person name="Woyke T."/>
            <person name="Bristow J."/>
            <person name="Eisen J.A."/>
            <person name="Markowitz V."/>
            <person name="Hugenholtz P."/>
            <person name="Kyrpides N.C."/>
            <person name="Klenk H.P."/>
            <person name="Detter J.C."/>
        </authorList>
    </citation>
    <scope>NUCLEOTIDE SEQUENCE [LARGE SCALE GENOMIC DNA]</scope>
    <source>
        <strain evidence="8">DSM 8271 / FlGlyR</strain>
    </source>
</reference>
<protein>
    <recommendedName>
        <fullName evidence="2">histidine kinase</fullName>
        <ecNumber evidence="2">2.7.13.3</ecNumber>
    </recommendedName>
</protein>
<dbReference type="HOGENOM" id="CLU_020063_0_0_9"/>
<evidence type="ECO:0000256" key="5">
    <source>
        <dbReference type="ARBA" id="ARBA00023012"/>
    </source>
</evidence>
<feature type="transmembrane region" description="Helical" evidence="6">
    <location>
        <begin position="154"/>
        <end position="177"/>
    </location>
</feature>
<dbReference type="PANTHER" id="PTHR24421">
    <property type="entry name" value="NITRATE/NITRITE SENSOR PROTEIN NARX-RELATED"/>
    <property type="match status" value="1"/>
</dbReference>
<dbReference type="SUPFAM" id="SSF55781">
    <property type="entry name" value="GAF domain-like"/>
    <property type="match status" value="1"/>
</dbReference>
<keyword evidence="5" id="KW-0902">Two-component regulatory system</keyword>
<evidence type="ECO:0000256" key="6">
    <source>
        <dbReference type="SAM" id="Phobius"/>
    </source>
</evidence>
<dbReference type="GO" id="GO:0000160">
    <property type="term" value="P:phosphorelay signal transduction system"/>
    <property type="evidence" value="ECO:0007669"/>
    <property type="project" value="UniProtKB-KW"/>
</dbReference>
<evidence type="ECO:0000313" key="8">
    <source>
        <dbReference type="Proteomes" id="UP000007488"/>
    </source>
</evidence>
<dbReference type="OrthoDB" id="9781904at2"/>
<dbReference type="PANTHER" id="PTHR24421:SF10">
    <property type="entry name" value="NITRATE_NITRITE SENSOR PROTEIN NARQ"/>
    <property type="match status" value="1"/>
</dbReference>
<dbReference type="InterPro" id="IPR036890">
    <property type="entry name" value="HATPase_C_sf"/>
</dbReference>
<dbReference type="AlphaFoldDB" id="F0SXT2"/>
<dbReference type="eggNOG" id="COG0793">
    <property type="taxonomic scope" value="Bacteria"/>
</dbReference>
<comment type="catalytic activity">
    <reaction evidence="1">
        <text>ATP + protein L-histidine = ADP + protein N-phospho-L-histidine.</text>
        <dbReference type="EC" id="2.7.13.3"/>
    </reaction>
</comment>
<dbReference type="KEGG" id="sgy:Sgly_2720"/>
<dbReference type="EMBL" id="CP002547">
    <property type="protein sequence ID" value="ADY56993.1"/>
    <property type="molecule type" value="Genomic_DNA"/>
</dbReference>
<name>F0SXT2_SYNGF</name>
<evidence type="ECO:0000256" key="2">
    <source>
        <dbReference type="ARBA" id="ARBA00012438"/>
    </source>
</evidence>
<proteinExistence type="predicted"/>
<feature type="transmembrane region" description="Helical" evidence="6">
    <location>
        <begin position="347"/>
        <end position="365"/>
    </location>
</feature>
<dbReference type="RefSeq" id="WP_013625813.1">
    <property type="nucleotide sequence ID" value="NC_015172.1"/>
</dbReference>
<dbReference type="SUPFAM" id="SSF55874">
    <property type="entry name" value="ATPase domain of HSP90 chaperone/DNA topoisomerase II/histidine kinase"/>
    <property type="match status" value="1"/>
</dbReference>
<keyword evidence="3" id="KW-0808">Transferase</keyword>
<gene>
    <name evidence="7" type="ordered locus">Sgly_2720</name>
</gene>
<reference evidence="8" key="2">
    <citation type="submission" date="2011-02" db="EMBL/GenBank/DDBJ databases">
        <title>The complete genome of Syntrophobotulus glycolicus DSM 8271.</title>
        <authorList>
            <person name="Lucas S."/>
            <person name="Copeland A."/>
            <person name="Lapidus A."/>
            <person name="Bruce D."/>
            <person name="Goodwin L."/>
            <person name="Pitluck S."/>
            <person name="Kyrpides N."/>
            <person name="Mavromatis K."/>
            <person name="Pagani I."/>
            <person name="Ivanova N."/>
            <person name="Mikhailova N."/>
            <person name="Chertkov O."/>
            <person name="Held B."/>
            <person name="Detter J.C."/>
            <person name="Tapia R."/>
            <person name="Han C."/>
            <person name="Land M."/>
            <person name="Hauser L."/>
            <person name="Markowitz V."/>
            <person name="Cheng J.-F."/>
            <person name="Hugenholtz P."/>
            <person name="Woyke T."/>
            <person name="Wu D."/>
            <person name="Spring S."/>
            <person name="Schroeder M."/>
            <person name="Brambilla E."/>
            <person name="Klenk H.-P."/>
            <person name="Eisen J.A."/>
        </authorList>
    </citation>
    <scope>NUCLEOTIDE SEQUENCE [LARGE SCALE GENOMIC DNA]</scope>
    <source>
        <strain evidence="8">DSM 8271 / FlGlyR</strain>
    </source>
</reference>
<dbReference type="GO" id="GO:0004673">
    <property type="term" value="F:protein histidine kinase activity"/>
    <property type="evidence" value="ECO:0007669"/>
    <property type="project" value="UniProtKB-EC"/>
</dbReference>
<evidence type="ECO:0000256" key="1">
    <source>
        <dbReference type="ARBA" id="ARBA00000085"/>
    </source>
</evidence>
<feature type="transmembrane region" description="Helical" evidence="6">
    <location>
        <begin position="12"/>
        <end position="31"/>
    </location>
</feature>
<keyword evidence="6" id="KW-0812">Transmembrane</keyword>
<keyword evidence="4 7" id="KW-0418">Kinase</keyword>
<feature type="transmembrane region" description="Helical" evidence="6">
    <location>
        <begin position="213"/>
        <end position="237"/>
    </location>
</feature>
<dbReference type="EC" id="2.7.13.3" evidence="2"/>